<dbReference type="GO" id="GO:0006397">
    <property type="term" value="P:mRNA processing"/>
    <property type="evidence" value="ECO:0007669"/>
    <property type="project" value="UniProtKB-KW"/>
</dbReference>
<keyword evidence="1" id="KW-0507">mRNA processing</keyword>
<proteinExistence type="predicted"/>
<evidence type="ECO:0000256" key="1">
    <source>
        <dbReference type="ARBA" id="ARBA00022664"/>
    </source>
</evidence>
<dbReference type="PROSITE" id="PS50158">
    <property type="entry name" value="ZF_CCHC"/>
    <property type="match status" value="1"/>
</dbReference>
<evidence type="ECO:0000259" key="3">
    <source>
        <dbReference type="PROSITE" id="PS50158"/>
    </source>
</evidence>
<dbReference type="AlphaFoldDB" id="A0A0W0FNW0"/>
<keyword evidence="2" id="KW-0863">Zinc-finger</keyword>
<name>A0A0W0FNW0_MONRR</name>
<keyword evidence="2" id="KW-0479">Metal-binding</keyword>
<dbReference type="GO" id="GO:0003676">
    <property type="term" value="F:nucleic acid binding"/>
    <property type="evidence" value="ECO:0007669"/>
    <property type="project" value="InterPro"/>
</dbReference>
<keyword evidence="2" id="KW-0862">Zinc</keyword>
<comment type="caution">
    <text evidence="4">The sequence shown here is derived from an EMBL/GenBank/DDBJ whole genome shotgun (WGS) entry which is preliminary data.</text>
</comment>
<organism evidence="4 5">
    <name type="scientific">Moniliophthora roreri</name>
    <name type="common">Frosty pod rot fungus</name>
    <name type="synonym">Monilia roreri</name>
    <dbReference type="NCBI Taxonomy" id="221103"/>
    <lineage>
        <taxon>Eukaryota</taxon>
        <taxon>Fungi</taxon>
        <taxon>Dikarya</taxon>
        <taxon>Basidiomycota</taxon>
        <taxon>Agaricomycotina</taxon>
        <taxon>Agaricomycetes</taxon>
        <taxon>Agaricomycetidae</taxon>
        <taxon>Agaricales</taxon>
        <taxon>Marasmiineae</taxon>
        <taxon>Marasmiaceae</taxon>
        <taxon>Moniliophthora</taxon>
    </lineage>
</organism>
<accession>A0A0W0FNW0</accession>
<dbReference type="Pfam" id="PF00098">
    <property type="entry name" value="zf-CCHC"/>
    <property type="match status" value="1"/>
</dbReference>
<gene>
    <name evidence="4" type="ORF">WG66_9487</name>
</gene>
<feature type="domain" description="CCHC-type" evidence="3">
    <location>
        <begin position="99"/>
        <end position="114"/>
    </location>
</feature>
<sequence length="125" mass="14428">METGYDDEALIKFFKKGLSESLVNKIMLQTDGVPETLNDWFKLAIQYDNQYKFAMAQKKKRIGRESVKLKIARKTEETTIGRIEPLSESDRWDYIAQGKCFRCTKLGHISRECPLKGQPSILPKP</sequence>
<evidence type="ECO:0000256" key="2">
    <source>
        <dbReference type="PROSITE-ProRule" id="PRU00047"/>
    </source>
</evidence>
<dbReference type="SUPFAM" id="SSF57756">
    <property type="entry name" value="Retrovirus zinc finger-like domains"/>
    <property type="match status" value="1"/>
</dbReference>
<dbReference type="Gene3D" id="4.10.60.10">
    <property type="entry name" value="Zinc finger, CCHC-type"/>
    <property type="match status" value="1"/>
</dbReference>
<dbReference type="GO" id="GO:0008270">
    <property type="term" value="F:zinc ion binding"/>
    <property type="evidence" value="ECO:0007669"/>
    <property type="project" value="UniProtKB-KW"/>
</dbReference>
<dbReference type="InterPro" id="IPR036875">
    <property type="entry name" value="Znf_CCHC_sf"/>
</dbReference>
<evidence type="ECO:0000313" key="4">
    <source>
        <dbReference type="EMBL" id="KTB37925.1"/>
    </source>
</evidence>
<dbReference type="SMART" id="SM00343">
    <property type="entry name" value="ZnF_C2HC"/>
    <property type="match status" value="1"/>
</dbReference>
<dbReference type="InterPro" id="IPR001878">
    <property type="entry name" value="Znf_CCHC"/>
</dbReference>
<evidence type="ECO:0000313" key="5">
    <source>
        <dbReference type="Proteomes" id="UP000054988"/>
    </source>
</evidence>
<dbReference type="EMBL" id="LATX01001800">
    <property type="protein sequence ID" value="KTB37925.1"/>
    <property type="molecule type" value="Genomic_DNA"/>
</dbReference>
<dbReference type="Proteomes" id="UP000054988">
    <property type="component" value="Unassembled WGS sequence"/>
</dbReference>
<reference evidence="4 5" key="1">
    <citation type="submission" date="2015-12" db="EMBL/GenBank/DDBJ databases">
        <title>Draft genome sequence of Moniliophthora roreri, the causal agent of frosty pod rot of cacao.</title>
        <authorList>
            <person name="Aime M.C."/>
            <person name="Diaz-Valderrama J.R."/>
            <person name="Kijpornyongpan T."/>
            <person name="Phillips-Mora W."/>
        </authorList>
    </citation>
    <scope>NUCLEOTIDE SEQUENCE [LARGE SCALE GENOMIC DNA]</scope>
    <source>
        <strain evidence="4 5">MCA 2952</strain>
    </source>
</reference>
<protein>
    <recommendedName>
        <fullName evidence="3">CCHC-type domain-containing protein</fullName>
    </recommendedName>
</protein>